<dbReference type="AlphaFoldDB" id="A0A7S1AUQ7"/>
<dbReference type="EMBL" id="HBFQ01054610">
    <property type="protein sequence ID" value="CAD8864472.1"/>
    <property type="molecule type" value="Transcribed_RNA"/>
</dbReference>
<feature type="transmembrane region" description="Helical" evidence="1">
    <location>
        <begin position="171"/>
        <end position="192"/>
    </location>
</feature>
<proteinExistence type="predicted"/>
<feature type="transmembrane region" description="Helical" evidence="1">
    <location>
        <begin position="107"/>
        <end position="126"/>
    </location>
</feature>
<gene>
    <name evidence="2" type="ORF">NSCI0253_LOCUS38827</name>
</gene>
<keyword evidence="1" id="KW-1133">Transmembrane helix</keyword>
<evidence type="ECO:0000313" key="2">
    <source>
        <dbReference type="EMBL" id="CAD8864472.1"/>
    </source>
</evidence>
<sequence length="223" mass="25027">MRQQRVRMDQFDRDSLLQYHEQAVTHVLAPQQSQRQIPCQLVFPDDTMAIGSPPIARGQLFASDHANTPDFEAEAQRRLVQNAPVVVYTSLSDWAELKQGVQWRGMLLLFTIAVQSILIIVELTGGMDQFVFGYEDASLTGSVTRLYGALLALHVLFLLSMYLWNVDLLKAYCVLVTLAFLLILVLALRGLFDVLICALCVPCVLLGNSLRDLMMPHCFTVRG</sequence>
<organism evidence="2">
    <name type="scientific">Noctiluca scintillans</name>
    <name type="common">Sea sparkle</name>
    <name type="synonym">Red tide dinoflagellate</name>
    <dbReference type="NCBI Taxonomy" id="2966"/>
    <lineage>
        <taxon>Eukaryota</taxon>
        <taxon>Sar</taxon>
        <taxon>Alveolata</taxon>
        <taxon>Dinophyceae</taxon>
        <taxon>Noctilucales</taxon>
        <taxon>Noctilucaceae</taxon>
        <taxon>Noctiluca</taxon>
    </lineage>
</organism>
<feature type="transmembrane region" description="Helical" evidence="1">
    <location>
        <begin position="146"/>
        <end position="164"/>
    </location>
</feature>
<name>A0A7S1AUQ7_NOCSC</name>
<accession>A0A7S1AUQ7</accession>
<keyword evidence="1" id="KW-0472">Membrane</keyword>
<reference evidence="2" key="1">
    <citation type="submission" date="2021-01" db="EMBL/GenBank/DDBJ databases">
        <authorList>
            <person name="Corre E."/>
            <person name="Pelletier E."/>
            <person name="Niang G."/>
            <person name="Scheremetjew M."/>
            <person name="Finn R."/>
            <person name="Kale V."/>
            <person name="Holt S."/>
            <person name="Cochrane G."/>
            <person name="Meng A."/>
            <person name="Brown T."/>
            <person name="Cohen L."/>
        </authorList>
    </citation>
    <scope>NUCLEOTIDE SEQUENCE</scope>
</reference>
<keyword evidence="1" id="KW-0812">Transmembrane</keyword>
<protein>
    <submittedName>
        <fullName evidence="2">Uncharacterized protein</fullName>
    </submittedName>
</protein>
<evidence type="ECO:0000256" key="1">
    <source>
        <dbReference type="SAM" id="Phobius"/>
    </source>
</evidence>